<dbReference type="AlphaFoldDB" id="A0A2X3XXV6"/>
<keyword evidence="1" id="KW-0812">Transmembrane</keyword>
<protein>
    <submittedName>
        <fullName evidence="2">Membrane protein</fullName>
    </submittedName>
</protein>
<evidence type="ECO:0000313" key="3">
    <source>
        <dbReference type="Proteomes" id="UP000249495"/>
    </source>
</evidence>
<dbReference type="KEGG" id="sfer:NCTC12278_00250"/>
<dbReference type="RefSeq" id="WP_018030789.1">
    <property type="nucleotide sequence ID" value="NZ_LS483343.1"/>
</dbReference>
<organism evidence="2 3">
    <name type="scientific">Streptococcus ferus</name>
    <dbReference type="NCBI Taxonomy" id="1345"/>
    <lineage>
        <taxon>Bacteria</taxon>
        <taxon>Bacillati</taxon>
        <taxon>Bacillota</taxon>
        <taxon>Bacilli</taxon>
        <taxon>Lactobacillales</taxon>
        <taxon>Streptococcaceae</taxon>
        <taxon>Streptococcus</taxon>
    </lineage>
</organism>
<evidence type="ECO:0000256" key="1">
    <source>
        <dbReference type="SAM" id="Phobius"/>
    </source>
</evidence>
<sequence>MTILFAVLAGIVSFIIGGLWYGLIFRQAWLKAVGLSPSQIEAAGNGQKEMLATALIEIVTACLTIVFLNALTINPISSAAIIGLLSVLSALKNYLFERRPINLILINESYKWICFLVAGIFASLI</sequence>
<feature type="transmembrane region" description="Helical" evidence="1">
    <location>
        <begin position="6"/>
        <end position="29"/>
    </location>
</feature>
<feature type="transmembrane region" description="Helical" evidence="1">
    <location>
        <begin position="76"/>
        <end position="96"/>
    </location>
</feature>
<reference evidence="2 3" key="1">
    <citation type="submission" date="2018-06" db="EMBL/GenBank/DDBJ databases">
        <authorList>
            <consortium name="Pathogen Informatics"/>
            <person name="Doyle S."/>
        </authorList>
    </citation>
    <scope>NUCLEOTIDE SEQUENCE [LARGE SCALE GENOMIC DNA]</scope>
    <source>
        <strain evidence="2 3">NCTC12278</strain>
    </source>
</reference>
<dbReference type="InterPro" id="IPR013879">
    <property type="entry name" value="DUF1761"/>
</dbReference>
<keyword evidence="1" id="KW-1133">Transmembrane helix</keyword>
<dbReference type="EMBL" id="LS483343">
    <property type="protein sequence ID" value="SQF39262.1"/>
    <property type="molecule type" value="Genomic_DNA"/>
</dbReference>
<keyword evidence="3" id="KW-1185">Reference proteome</keyword>
<name>A0A2X3XXV6_9STRE</name>
<gene>
    <name evidence="2" type="ORF">NCTC12278_00250</name>
</gene>
<accession>A0A2X3XXV6</accession>
<proteinExistence type="predicted"/>
<feature type="transmembrane region" description="Helical" evidence="1">
    <location>
        <begin position="103"/>
        <end position="124"/>
    </location>
</feature>
<dbReference type="Pfam" id="PF08570">
    <property type="entry name" value="DUF1761"/>
    <property type="match status" value="1"/>
</dbReference>
<keyword evidence="1" id="KW-0472">Membrane</keyword>
<evidence type="ECO:0000313" key="2">
    <source>
        <dbReference type="EMBL" id="SQF39262.1"/>
    </source>
</evidence>
<dbReference type="OrthoDB" id="333057at2"/>
<dbReference type="Proteomes" id="UP000249495">
    <property type="component" value="Chromosome 1"/>
</dbReference>